<proteinExistence type="inferred from homology"/>
<dbReference type="GO" id="GO:0006351">
    <property type="term" value="P:DNA-templated transcription"/>
    <property type="evidence" value="ECO:0007669"/>
    <property type="project" value="TreeGrafter"/>
</dbReference>
<evidence type="ECO:0000256" key="1">
    <source>
        <dbReference type="ARBA" id="ARBA00009437"/>
    </source>
</evidence>
<dbReference type="InterPro" id="IPR036388">
    <property type="entry name" value="WH-like_DNA-bd_sf"/>
</dbReference>
<reference evidence="6 7" key="1">
    <citation type="submission" date="2016-11" db="EMBL/GenBank/DDBJ databases">
        <authorList>
            <person name="Jaros S."/>
            <person name="Januszkiewicz K."/>
            <person name="Wedrychowicz H."/>
        </authorList>
    </citation>
    <scope>NUCLEOTIDE SEQUENCE [LARGE SCALE GENOMIC DNA]</scope>
    <source>
        <strain evidence="6 7">CGMCC 1.10190</strain>
    </source>
</reference>
<keyword evidence="7" id="KW-1185">Reference proteome</keyword>
<comment type="similarity">
    <text evidence="1">Belongs to the LysR transcriptional regulatory family.</text>
</comment>
<dbReference type="Pfam" id="PF00126">
    <property type="entry name" value="HTH_1"/>
    <property type="match status" value="1"/>
</dbReference>
<dbReference type="InterPro" id="IPR058163">
    <property type="entry name" value="LysR-type_TF_proteobact-type"/>
</dbReference>
<dbReference type="InterPro" id="IPR036390">
    <property type="entry name" value="WH_DNA-bd_sf"/>
</dbReference>
<dbReference type="InterPro" id="IPR000847">
    <property type="entry name" value="LysR_HTH_N"/>
</dbReference>
<dbReference type="SUPFAM" id="SSF46785">
    <property type="entry name" value="Winged helix' DNA-binding domain"/>
    <property type="match status" value="1"/>
</dbReference>
<organism evidence="6 7">
    <name type="scientific">Pollutimonas bauzanensis</name>
    <dbReference type="NCBI Taxonomy" id="658167"/>
    <lineage>
        <taxon>Bacteria</taxon>
        <taxon>Pseudomonadati</taxon>
        <taxon>Pseudomonadota</taxon>
        <taxon>Betaproteobacteria</taxon>
        <taxon>Burkholderiales</taxon>
        <taxon>Alcaligenaceae</taxon>
        <taxon>Pollutimonas</taxon>
    </lineage>
</organism>
<dbReference type="InterPro" id="IPR005119">
    <property type="entry name" value="LysR_subst-bd"/>
</dbReference>
<dbReference type="OrthoDB" id="9789529at2"/>
<dbReference type="PRINTS" id="PR00039">
    <property type="entry name" value="HTHLYSR"/>
</dbReference>
<dbReference type="CDD" id="cd08432">
    <property type="entry name" value="PBP2_GcdR_TrpI_HvrB_AmpR_like"/>
    <property type="match status" value="1"/>
</dbReference>
<dbReference type="Gene3D" id="3.40.190.10">
    <property type="entry name" value="Periplasmic binding protein-like II"/>
    <property type="match status" value="2"/>
</dbReference>
<dbReference type="STRING" id="658167.SAMN04488135_11486"/>
<dbReference type="FunFam" id="1.10.10.10:FF:000001">
    <property type="entry name" value="LysR family transcriptional regulator"/>
    <property type="match status" value="1"/>
</dbReference>
<accession>A0A1M5ZF61</accession>
<dbReference type="GO" id="GO:0003700">
    <property type="term" value="F:DNA-binding transcription factor activity"/>
    <property type="evidence" value="ECO:0007669"/>
    <property type="project" value="InterPro"/>
</dbReference>
<dbReference type="PANTHER" id="PTHR30537">
    <property type="entry name" value="HTH-TYPE TRANSCRIPTIONAL REGULATOR"/>
    <property type="match status" value="1"/>
</dbReference>
<evidence type="ECO:0000313" key="6">
    <source>
        <dbReference type="EMBL" id="SHI22876.1"/>
    </source>
</evidence>
<name>A0A1M5ZF61_9BURK</name>
<feature type="domain" description="HTH lysR-type" evidence="5">
    <location>
        <begin position="21"/>
        <end position="72"/>
    </location>
</feature>
<keyword evidence="4" id="KW-0804">Transcription</keyword>
<sequence>MNRNDLAAMKLFRPSFSLITLQVFVAVARLGSFTRAAESVHLTQSAVSKQVALLEAHLGVSLFIRAGGVSLTGAGREFLEAVEPALDRIARAAERIGRAEAEQAVVSLLAPPAVLQYWLISLLPQFVREHSGIDLRLTPRLLNASSPRLDLDAEIRFGSGGWQGARARYLFGREMCVVASPKLLARRPLHAPDDLAGQLLMSHVLYPTAWSEWRNAMGASIELDANRQQYDHYSLMIEALQAELGIGLVPRLLVRKFLASGELVAPFDEVMVGSSGYYLVLRDAATNPVALRTVGDWIKAQADEMAAEWLRGARRTVRYSENRK</sequence>
<evidence type="ECO:0000313" key="7">
    <source>
        <dbReference type="Proteomes" id="UP000184226"/>
    </source>
</evidence>
<dbReference type="Pfam" id="PF03466">
    <property type="entry name" value="LysR_substrate"/>
    <property type="match status" value="1"/>
</dbReference>
<dbReference type="PANTHER" id="PTHR30537:SF74">
    <property type="entry name" value="HTH-TYPE TRANSCRIPTIONAL REGULATOR TRPI"/>
    <property type="match status" value="1"/>
</dbReference>
<dbReference type="SUPFAM" id="SSF53850">
    <property type="entry name" value="Periplasmic binding protein-like II"/>
    <property type="match status" value="1"/>
</dbReference>
<protein>
    <submittedName>
        <fullName evidence="6">DNA-binding transcriptional regulator, LysR family</fullName>
    </submittedName>
</protein>
<dbReference type="Gene3D" id="1.10.10.10">
    <property type="entry name" value="Winged helix-like DNA-binding domain superfamily/Winged helix DNA-binding domain"/>
    <property type="match status" value="1"/>
</dbReference>
<evidence type="ECO:0000259" key="5">
    <source>
        <dbReference type="PROSITE" id="PS50931"/>
    </source>
</evidence>
<evidence type="ECO:0000256" key="4">
    <source>
        <dbReference type="ARBA" id="ARBA00023163"/>
    </source>
</evidence>
<dbReference type="Proteomes" id="UP000184226">
    <property type="component" value="Unassembled WGS sequence"/>
</dbReference>
<keyword evidence="2" id="KW-0805">Transcription regulation</keyword>
<dbReference type="EMBL" id="FQXE01000014">
    <property type="protein sequence ID" value="SHI22876.1"/>
    <property type="molecule type" value="Genomic_DNA"/>
</dbReference>
<dbReference type="PROSITE" id="PS50931">
    <property type="entry name" value="HTH_LYSR"/>
    <property type="match status" value="1"/>
</dbReference>
<keyword evidence="3 6" id="KW-0238">DNA-binding</keyword>
<evidence type="ECO:0000256" key="3">
    <source>
        <dbReference type="ARBA" id="ARBA00023125"/>
    </source>
</evidence>
<dbReference type="AlphaFoldDB" id="A0A1M5ZF61"/>
<dbReference type="GO" id="GO:0043565">
    <property type="term" value="F:sequence-specific DNA binding"/>
    <property type="evidence" value="ECO:0007669"/>
    <property type="project" value="TreeGrafter"/>
</dbReference>
<gene>
    <name evidence="6" type="ORF">SAMN04488135_11486</name>
</gene>
<evidence type="ECO:0000256" key="2">
    <source>
        <dbReference type="ARBA" id="ARBA00023015"/>
    </source>
</evidence>